<feature type="transmembrane region" description="Helical" evidence="8">
    <location>
        <begin position="146"/>
        <end position="164"/>
    </location>
</feature>
<dbReference type="AlphaFoldDB" id="A0AA96GHL4"/>
<evidence type="ECO:0000256" key="5">
    <source>
        <dbReference type="ARBA" id="ARBA00022989"/>
    </source>
</evidence>
<name>A0AA96GHL4_9BACT</name>
<evidence type="ECO:0000256" key="6">
    <source>
        <dbReference type="ARBA" id="ARBA00023136"/>
    </source>
</evidence>
<dbReference type="InterPro" id="IPR050746">
    <property type="entry name" value="DAACS"/>
</dbReference>
<evidence type="ECO:0000256" key="3">
    <source>
        <dbReference type="ARBA" id="ARBA00022692"/>
    </source>
</evidence>
<evidence type="ECO:0000256" key="2">
    <source>
        <dbReference type="ARBA" id="ARBA00022448"/>
    </source>
</evidence>
<evidence type="ECO:0000313" key="10">
    <source>
        <dbReference type="Proteomes" id="UP001302719"/>
    </source>
</evidence>
<keyword evidence="5 8" id="KW-1133">Transmembrane helix</keyword>
<evidence type="ECO:0000256" key="1">
    <source>
        <dbReference type="ARBA" id="ARBA00004141"/>
    </source>
</evidence>
<feature type="transmembrane region" description="Helical" evidence="8">
    <location>
        <begin position="79"/>
        <end position="100"/>
    </location>
</feature>
<protein>
    <submittedName>
        <fullName evidence="9">Dicarboxylate/amino acid:cation symporter</fullName>
    </submittedName>
</protein>
<dbReference type="InterPro" id="IPR036458">
    <property type="entry name" value="Na:dicarbo_symporter_sf"/>
</dbReference>
<proteinExistence type="predicted"/>
<sequence length="405" mass="41222">MNRGNGHGPLVWLMVTGAVAGGVLGALAPEAARHVEILGELWLRMLRMLVVPLIVASIIQGVGSLGDIRQLGKLGGATVTYYLITSGMAIVLGMILVSLIKPGVGADIAAAVAPTGLAAAVNIGWLDLIKGFLSPNLFASASQGELLPLVIFSLAFGAALTTVGENGTLVLKFFEGIFGAIMKLIHLVMWIGPIGVFGLVAGRLASAGGLDGIVALLVGLGLFTVTVLLGLAIHAGIVLGLILHVAGRRHPLAYMRALGAALTSAFATASSSATLPLTMEGVESAGVSSRSSRFVLPVGATVNMDGSALYEAVAAVFIAQAWGIDLSGEALIVLFVVATVSAIGAAGIPEAGLVTMVVVFQAVGLPLEGLGLLLAIDWLIDRFRTAVNVWGDAVGAAVVDRYITA</sequence>
<feature type="transmembrane region" description="Helical" evidence="8">
    <location>
        <begin position="107"/>
        <end position="126"/>
    </location>
</feature>
<dbReference type="SUPFAM" id="SSF118215">
    <property type="entry name" value="Proton glutamate symport protein"/>
    <property type="match status" value="1"/>
</dbReference>
<gene>
    <name evidence="9" type="ORF">PP769_04475</name>
</gene>
<evidence type="ECO:0000313" key="9">
    <source>
        <dbReference type="EMBL" id="WNM59028.1"/>
    </source>
</evidence>
<dbReference type="InterPro" id="IPR001991">
    <property type="entry name" value="Na-dicarboxylate_symporter"/>
</dbReference>
<comment type="subcellular location">
    <subcellularLocation>
        <location evidence="1">Membrane</location>
        <topology evidence="1">Multi-pass membrane protein</topology>
    </subcellularLocation>
</comment>
<keyword evidence="6 8" id="KW-0472">Membrane</keyword>
<evidence type="ECO:0000256" key="4">
    <source>
        <dbReference type="ARBA" id="ARBA00022847"/>
    </source>
</evidence>
<feature type="transmembrane region" description="Helical" evidence="8">
    <location>
        <begin position="330"/>
        <end position="348"/>
    </location>
</feature>
<dbReference type="EMBL" id="CP116967">
    <property type="protein sequence ID" value="WNM59028.1"/>
    <property type="molecule type" value="Genomic_DNA"/>
</dbReference>
<dbReference type="PANTHER" id="PTHR11958">
    <property type="entry name" value="SODIUM/DICARBOXYLATE SYMPORTER-RELATED"/>
    <property type="match status" value="1"/>
</dbReference>
<dbReference type="KEGG" id="nall:PP769_04475"/>
<dbReference type="PRINTS" id="PR00173">
    <property type="entry name" value="EDTRNSPORT"/>
</dbReference>
<feature type="transmembrane region" description="Helical" evidence="8">
    <location>
        <begin position="354"/>
        <end position="376"/>
    </location>
</feature>
<organism evidence="9 10">
    <name type="scientific">Candidatus Nitrospira allomarina</name>
    <dbReference type="NCBI Taxonomy" id="3020900"/>
    <lineage>
        <taxon>Bacteria</taxon>
        <taxon>Pseudomonadati</taxon>
        <taxon>Nitrospirota</taxon>
        <taxon>Nitrospiria</taxon>
        <taxon>Nitrospirales</taxon>
        <taxon>Nitrospiraceae</taxon>
        <taxon>Nitrospira</taxon>
    </lineage>
</organism>
<keyword evidence="4" id="KW-0769">Symport</keyword>
<keyword evidence="10" id="KW-1185">Reference proteome</keyword>
<dbReference type="InterPro" id="IPR018107">
    <property type="entry name" value="Na-dicarboxylate_symporter_CS"/>
</dbReference>
<reference evidence="9 10" key="1">
    <citation type="submission" date="2023-01" db="EMBL/GenBank/DDBJ databases">
        <title>Cultivation and genomic characterization of new, ubiquitous marine nitrite-oxidizing bacteria from the Nitrospirales.</title>
        <authorList>
            <person name="Mueller A.J."/>
            <person name="Daebeler A."/>
            <person name="Herbold C.W."/>
            <person name="Kirkegaard R.H."/>
            <person name="Daims H."/>
        </authorList>
    </citation>
    <scope>NUCLEOTIDE SEQUENCE [LARGE SCALE GENOMIC DNA]</scope>
    <source>
        <strain evidence="9 10">VA</strain>
    </source>
</reference>
<dbReference type="GO" id="GO:1902475">
    <property type="term" value="P:L-alpha-amino acid transmembrane transport"/>
    <property type="evidence" value="ECO:0007669"/>
    <property type="project" value="UniProtKB-ARBA"/>
</dbReference>
<dbReference type="Gene3D" id="1.10.3860.10">
    <property type="entry name" value="Sodium:dicarboxylate symporter"/>
    <property type="match status" value="1"/>
</dbReference>
<accession>A0AA96GHL4</accession>
<keyword evidence="3 8" id="KW-0812">Transmembrane</keyword>
<dbReference type="PROSITE" id="PS00714">
    <property type="entry name" value="NA_DICARBOXYL_SYMP_2"/>
    <property type="match status" value="1"/>
</dbReference>
<feature type="transmembrane region" description="Helical" evidence="8">
    <location>
        <begin position="176"/>
        <end position="201"/>
    </location>
</feature>
<dbReference type="Proteomes" id="UP001302719">
    <property type="component" value="Chromosome"/>
</dbReference>
<keyword evidence="7" id="KW-0325">Glycoprotein</keyword>
<dbReference type="Pfam" id="PF00375">
    <property type="entry name" value="SDF"/>
    <property type="match status" value="1"/>
</dbReference>
<feature type="transmembrane region" description="Helical" evidence="8">
    <location>
        <begin position="12"/>
        <end position="29"/>
    </location>
</feature>
<feature type="transmembrane region" description="Helical" evidence="8">
    <location>
        <begin position="41"/>
        <end position="59"/>
    </location>
</feature>
<feature type="transmembrane region" description="Helical" evidence="8">
    <location>
        <begin position="213"/>
        <end position="246"/>
    </location>
</feature>
<dbReference type="RefSeq" id="WP_312645663.1">
    <property type="nucleotide sequence ID" value="NZ_CP116967.1"/>
</dbReference>
<evidence type="ECO:0000256" key="7">
    <source>
        <dbReference type="ARBA" id="ARBA00023180"/>
    </source>
</evidence>
<dbReference type="PANTHER" id="PTHR11958:SF63">
    <property type="entry name" value="AMINO ACID TRANSPORTER"/>
    <property type="match status" value="1"/>
</dbReference>
<evidence type="ECO:0000256" key="8">
    <source>
        <dbReference type="SAM" id="Phobius"/>
    </source>
</evidence>
<dbReference type="GO" id="GO:0015293">
    <property type="term" value="F:symporter activity"/>
    <property type="evidence" value="ECO:0007669"/>
    <property type="project" value="UniProtKB-KW"/>
</dbReference>
<dbReference type="GO" id="GO:0016020">
    <property type="term" value="C:membrane"/>
    <property type="evidence" value="ECO:0007669"/>
    <property type="project" value="UniProtKB-SubCell"/>
</dbReference>
<keyword evidence="2" id="KW-0813">Transport</keyword>